<dbReference type="NCBIfam" id="TIGR01850">
    <property type="entry name" value="argC"/>
    <property type="match status" value="1"/>
</dbReference>
<dbReference type="PANTHER" id="PTHR32338:SF10">
    <property type="entry name" value="N-ACETYL-GAMMA-GLUTAMYL-PHOSPHATE REDUCTASE, CHLOROPLASTIC-RELATED"/>
    <property type="match status" value="1"/>
</dbReference>
<evidence type="ECO:0000256" key="3">
    <source>
        <dbReference type="ARBA" id="ARBA00022857"/>
    </source>
</evidence>
<evidence type="ECO:0000256" key="6">
    <source>
        <dbReference type="PROSITE-ProRule" id="PRU10010"/>
    </source>
</evidence>
<dbReference type="EMBL" id="JAWCUA010000010">
    <property type="protein sequence ID" value="MDU0114613.1"/>
    <property type="molecule type" value="Genomic_DNA"/>
</dbReference>
<evidence type="ECO:0000256" key="1">
    <source>
        <dbReference type="ARBA" id="ARBA00022571"/>
    </source>
</evidence>
<comment type="pathway">
    <text evidence="5">Amino-acid biosynthesis; L-arginine biosynthesis; N(2)-acetyl-L-ornithine from L-glutamate: step 3/4.</text>
</comment>
<dbReference type="InterPro" id="IPR036291">
    <property type="entry name" value="NAD(P)-bd_dom_sf"/>
</dbReference>
<dbReference type="GO" id="GO:0003942">
    <property type="term" value="F:N-acetyl-gamma-glutamyl-phosphate reductase activity"/>
    <property type="evidence" value="ECO:0007669"/>
    <property type="project" value="UniProtKB-EC"/>
</dbReference>
<dbReference type="SUPFAM" id="SSF51735">
    <property type="entry name" value="NAD(P)-binding Rossmann-fold domains"/>
    <property type="match status" value="1"/>
</dbReference>
<feature type="active site" evidence="5 6">
    <location>
        <position position="166"/>
    </location>
</feature>
<name>A0ABU3R4K1_9GAMM</name>
<evidence type="ECO:0000256" key="4">
    <source>
        <dbReference type="ARBA" id="ARBA00023002"/>
    </source>
</evidence>
<keyword evidence="2 5" id="KW-0028">Amino-acid biosynthesis</keyword>
<comment type="function">
    <text evidence="5">Catalyzes the NADPH-dependent reduction of N-acetyl-5-glutamyl phosphate to yield N-acetyl-L-glutamate 5-semialdehyde.</text>
</comment>
<dbReference type="EC" id="1.2.1.38" evidence="5"/>
<protein>
    <recommendedName>
        <fullName evidence="5">N-acetyl-gamma-glutamyl-phosphate reductase</fullName>
        <shortName evidence="5">AGPR</shortName>
        <ecNumber evidence="5">1.2.1.38</ecNumber>
    </recommendedName>
    <alternativeName>
        <fullName evidence="5">N-acetyl-glutamate semialdehyde dehydrogenase</fullName>
        <shortName evidence="5">NAGSA dehydrogenase</shortName>
    </alternativeName>
</protein>
<dbReference type="CDD" id="cd17895">
    <property type="entry name" value="AGPR_1_N"/>
    <property type="match status" value="1"/>
</dbReference>
<dbReference type="RefSeq" id="WP_315948292.1">
    <property type="nucleotide sequence ID" value="NZ_JAWCUA010000010.1"/>
</dbReference>
<comment type="caution">
    <text evidence="8">The sequence shown here is derived from an EMBL/GenBank/DDBJ whole genome shotgun (WGS) entry which is preliminary data.</text>
</comment>
<dbReference type="Gene3D" id="3.30.360.10">
    <property type="entry name" value="Dihydrodipicolinate Reductase, domain 2"/>
    <property type="match status" value="1"/>
</dbReference>
<dbReference type="SUPFAM" id="SSF55347">
    <property type="entry name" value="Glyceraldehyde-3-phosphate dehydrogenase-like, C-terminal domain"/>
    <property type="match status" value="1"/>
</dbReference>
<dbReference type="Pfam" id="PF01118">
    <property type="entry name" value="Semialdhyde_dh"/>
    <property type="match status" value="1"/>
</dbReference>
<evidence type="ECO:0000259" key="7">
    <source>
        <dbReference type="SMART" id="SM00859"/>
    </source>
</evidence>
<keyword evidence="9" id="KW-1185">Reference proteome</keyword>
<keyword evidence="5" id="KW-0963">Cytoplasm</keyword>
<dbReference type="Pfam" id="PF22698">
    <property type="entry name" value="Semialdhyde_dhC_1"/>
    <property type="match status" value="1"/>
</dbReference>
<evidence type="ECO:0000256" key="2">
    <source>
        <dbReference type="ARBA" id="ARBA00022605"/>
    </source>
</evidence>
<dbReference type="InterPro" id="IPR000706">
    <property type="entry name" value="AGPR_type-1"/>
</dbReference>
<comment type="catalytic activity">
    <reaction evidence="5">
        <text>N-acetyl-L-glutamate 5-semialdehyde + phosphate + NADP(+) = N-acetyl-L-glutamyl 5-phosphate + NADPH + H(+)</text>
        <dbReference type="Rhea" id="RHEA:21588"/>
        <dbReference type="ChEBI" id="CHEBI:15378"/>
        <dbReference type="ChEBI" id="CHEBI:29123"/>
        <dbReference type="ChEBI" id="CHEBI:43474"/>
        <dbReference type="ChEBI" id="CHEBI:57783"/>
        <dbReference type="ChEBI" id="CHEBI:57936"/>
        <dbReference type="ChEBI" id="CHEBI:58349"/>
        <dbReference type="EC" id="1.2.1.38"/>
    </reaction>
</comment>
<reference evidence="8 9" key="1">
    <citation type="submission" date="2023-10" db="EMBL/GenBank/DDBJ databases">
        <title>Psychrosphaera aquimaarina strain SW33 isolated from seawater.</title>
        <authorList>
            <person name="Bayburt H."/>
            <person name="Kim J.M."/>
            <person name="Choi B.J."/>
            <person name="Jeon C.O."/>
        </authorList>
    </citation>
    <scope>NUCLEOTIDE SEQUENCE [LARGE SCALE GENOMIC DNA]</scope>
    <source>
        <strain evidence="8 9">KCTC 52743</strain>
    </source>
</reference>
<evidence type="ECO:0000256" key="5">
    <source>
        <dbReference type="HAMAP-Rule" id="MF_00150"/>
    </source>
</evidence>
<evidence type="ECO:0000313" key="8">
    <source>
        <dbReference type="EMBL" id="MDU0114613.1"/>
    </source>
</evidence>
<proteinExistence type="inferred from homology"/>
<dbReference type="Proteomes" id="UP001257914">
    <property type="component" value="Unassembled WGS sequence"/>
</dbReference>
<gene>
    <name evidence="5 8" type="primary">argC</name>
    <name evidence="8" type="ORF">RT723_16780</name>
</gene>
<dbReference type="HAMAP" id="MF_00150">
    <property type="entry name" value="ArgC_type1"/>
    <property type="match status" value="1"/>
</dbReference>
<keyword evidence="4 5" id="KW-0560">Oxidoreductase</keyword>
<dbReference type="SMART" id="SM00859">
    <property type="entry name" value="Semialdhyde_dh"/>
    <property type="match status" value="1"/>
</dbReference>
<keyword evidence="3 5" id="KW-0521">NADP</keyword>
<dbReference type="InterPro" id="IPR000534">
    <property type="entry name" value="Semialdehyde_DH_NAD-bd"/>
</dbReference>
<feature type="domain" description="Semialdehyde dehydrogenase NAD-binding" evidence="7">
    <location>
        <begin position="8"/>
        <end position="158"/>
    </location>
</feature>
<dbReference type="PROSITE" id="PS01224">
    <property type="entry name" value="ARGC"/>
    <property type="match status" value="1"/>
</dbReference>
<dbReference type="CDD" id="cd23934">
    <property type="entry name" value="AGPR_1_C"/>
    <property type="match status" value="1"/>
</dbReference>
<comment type="similarity">
    <text evidence="5">Belongs to the NAGSA dehydrogenase family. Type 1 subfamily.</text>
</comment>
<dbReference type="InterPro" id="IPR058924">
    <property type="entry name" value="AGPR_dimerisation_dom"/>
</dbReference>
<sequence length="354" mass="38408">MANNKNIPCVVFGASGYAGVELAKMIVNHPTFSLEALFVSEQSSDANKLLSDLYPKYKGLLDFTLVPGGKANIEALKSTLSGVDQGLIFLATPHEFSHDIANSLTAINITVLDLSGGFRLQDPDLYPEYYGFAHQYAGQLSDIPYGLPEWNAHNLKDKALISLPGCYPTASQMAIKPLVKSELLTDQCTPVINAISGVSGAGRKAALATSFCELSLKPYNLFVHRHLPEICQEVGRKVIFTPHVANFDRGILATIVMQVKEGTTLEQINMAFESQYSDKPFVRLRSEAPHINDVAHTPYCDLYWQLNGTDLIVISAIDNVLKGASSQAIQCANIICGLHEGLGLLPTSQTQGAI</sequence>
<dbReference type="PANTHER" id="PTHR32338">
    <property type="entry name" value="N-ACETYL-GAMMA-GLUTAMYL-PHOSPHATE REDUCTASE, CHLOROPLASTIC-RELATED-RELATED"/>
    <property type="match status" value="1"/>
</dbReference>
<dbReference type="InterPro" id="IPR050085">
    <property type="entry name" value="AGPR"/>
</dbReference>
<dbReference type="Gene3D" id="3.40.50.720">
    <property type="entry name" value="NAD(P)-binding Rossmann-like Domain"/>
    <property type="match status" value="1"/>
</dbReference>
<evidence type="ECO:0000313" key="9">
    <source>
        <dbReference type="Proteomes" id="UP001257914"/>
    </source>
</evidence>
<organism evidence="8 9">
    <name type="scientific">Psychrosphaera aquimarina</name>
    <dbReference type="NCBI Taxonomy" id="2044854"/>
    <lineage>
        <taxon>Bacteria</taxon>
        <taxon>Pseudomonadati</taxon>
        <taxon>Pseudomonadota</taxon>
        <taxon>Gammaproteobacteria</taxon>
        <taxon>Alteromonadales</taxon>
        <taxon>Pseudoalteromonadaceae</taxon>
        <taxon>Psychrosphaera</taxon>
    </lineage>
</organism>
<keyword evidence="1 5" id="KW-0055">Arginine biosynthesis</keyword>
<comment type="subcellular location">
    <subcellularLocation>
        <location evidence="5">Cytoplasm</location>
    </subcellularLocation>
</comment>
<dbReference type="InterPro" id="IPR023013">
    <property type="entry name" value="AGPR_AS"/>
</dbReference>
<accession>A0ABU3R4K1</accession>